<evidence type="ECO:0000313" key="1">
    <source>
        <dbReference type="EMBL" id="QAT17176.1"/>
    </source>
</evidence>
<dbReference type="SUPFAM" id="SSF74653">
    <property type="entry name" value="TolA/TonB C-terminal domain"/>
    <property type="match status" value="1"/>
</dbReference>
<gene>
    <name evidence="1" type="ORF">BU251_05240</name>
</gene>
<dbReference type="Proteomes" id="UP000287243">
    <property type="component" value="Chromosome"/>
</dbReference>
<sequence length="217" mass="24138">MNSPKASARFLLFGVFLSLLWHFFWCIGLVPVLSRGPYEKARGQTIYAGAFLKLSDFFPPPSQAARYKSVFSALDRPEGVPRPALEKIEGDAPKPEILLDASRPSAKISGVNVERPDLQKSEGEAGDVGFGMSDYDRYLYQADFSDIRRAASREALSHVIVFQVFLDDKGRVARIKKISGSGDPPLDLFIQSKIDNAVFKPDAAPRGRWVTVRFSLR</sequence>
<name>A0A410P4S9_VELA1</name>
<dbReference type="RefSeq" id="WP_128699879.1">
    <property type="nucleotide sequence ID" value="NZ_CP019384.1"/>
</dbReference>
<reference evidence="1 2" key="1">
    <citation type="submission" date="2017-01" db="EMBL/GenBank/DDBJ databases">
        <title>First insights into the biology of 'candidatus Vampirococcus archaeovorus'.</title>
        <authorList>
            <person name="Kizina J."/>
            <person name="Jordan S."/>
            <person name="Stueber K."/>
            <person name="Reinhardt R."/>
            <person name="Harder J."/>
        </authorList>
    </citation>
    <scope>NUCLEOTIDE SEQUENCE [LARGE SCALE GENOMIC DNA]</scope>
    <source>
        <strain evidence="1 2">LiM</strain>
    </source>
</reference>
<protein>
    <recommendedName>
        <fullName evidence="3">TonB C-terminal domain-containing protein</fullName>
    </recommendedName>
</protein>
<evidence type="ECO:0008006" key="3">
    <source>
        <dbReference type="Google" id="ProtNLM"/>
    </source>
</evidence>
<dbReference type="AlphaFoldDB" id="A0A410P4S9"/>
<dbReference type="KEGG" id="vai:BU251_05240"/>
<accession>A0A410P4S9</accession>
<dbReference type="EMBL" id="CP019384">
    <property type="protein sequence ID" value="QAT17176.1"/>
    <property type="molecule type" value="Genomic_DNA"/>
</dbReference>
<evidence type="ECO:0000313" key="2">
    <source>
        <dbReference type="Proteomes" id="UP000287243"/>
    </source>
</evidence>
<proteinExistence type="predicted"/>
<keyword evidence="2" id="KW-1185">Reference proteome</keyword>
<organism evidence="1 2">
    <name type="scientific">Velamenicoccus archaeovorus</name>
    <dbReference type="NCBI Taxonomy" id="1930593"/>
    <lineage>
        <taxon>Bacteria</taxon>
        <taxon>Pseudomonadati</taxon>
        <taxon>Candidatus Omnitrophota</taxon>
        <taxon>Candidatus Velamenicoccus</taxon>
    </lineage>
</organism>